<evidence type="ECO:0000313" key="9">
    <source>
        <dbReference type="Proteomes" id="UP001257948"/>
    </source>
</evidence>
<keyword evidence="3 6" id="KW-0808">Transferase</keyword>
<keyword evidence="4" id="KW-0479">Metal-binding</keyword>
<sequence length="363" mass="39388">MTTEVTPRPAAGTGTGTGQDPVSSVRRITDDLLRRVEQRMRSFLAAERARHAEVDERAVLAVDALSGLVDSGGKRIRPAFCITGYLAAGGDPHDPGIVAAAAALEMLHVSALIHDDVLDDSSRRRGQPTVHAVSSAQHEANGWQGEARRFGEGVAILVGDLALVYSAELISQAPPQVLAEWHRLRSELMIGQYLDVAAAAEFAVDPRLSRRIAQIKSGRYTIRRPLVVGARAAGRTDLDDAFTAYGEALGEAFQLRDDLLDAFGDSAQTGKPSGQDFTQHKMTLLLAWAMQRDEHIRSLITEPGHTPDEVRARLLDTGVPEDVERHIAALVERGCEAIADASVAPVWRDELTDMAVRVAYRDK</sequence>
<name>A0ABU3M7U8_9ACTN</name>
<dbReference type="CDD" id="cd00685">
    <property type="entry name" value="Trans_IPPS_HT"/>
    <property type="match status" value="1"/>
</dbReference>
<feature type="region of interest" description="Disordered" evidence="7">
    <location>
        <begin position="1"/>
        <end position="26"/>
    </location>
</feature>
<evidence type="ECO:0000256" key="2">
    <source>
        <dbReference type="ARBA" id="ARBA00006706"/>
    </source>
</evidence>
<accession>A0ABU3M7U8</accession>
<reference evidence="9" key="1">
    <citation type="submission" date="2023-07" db="EMBL/GenBank/DDBJ databases">
        <title>Draft genome sequence of the endophytic actinobacterium Streptomyces justiciae WPN32, a potential antibiotic producer.</title>
        <authorList>
            <person name="Yasawong M."/>
            <person name="Pana W."/>
            <person name="Ganta P."/>
            <person name="Santapan N."/>
            <person name="Songngamsuk T."/>
            <person name="Phatcharaharikarn M."/>
            <person name="Kerdtoob S."/>
            <person name="Nantapong N."/>
        </authorList>
    </citation>
    <scope>NUCLEOTIDE SEQUENCE [LARGE SCALE GENOMIC DNA]</scope>
    <source>
        <strain evidence="9">WPN32</strain>
    </source>
</reference>
<dbReference type="SUPFAM" id="SSF48576">
    <property type="entry name" value="Terpenoid synthases"/>
    <property type="match status" value="1"/>
</dbReference>
<evidence type="ECO:0000313" key="8">
    <source>
        <dbReference type="EMBL" id="MDT7847510.1"/>
    </source>
</evidence>
<dbReference type="PANTHER" id="PTHR12001">
    <property type="entry name" value="GERANYLGERANYL PYROPHOSPHATE SYNTHASE"/>
    <property type="match status" value="1"/>
</dbReference>
<dbReference type="SFLD" id="SFLDS00005">
    <property type="entry name" value="Isoprenoid_Synthase_Type_I"/>
    <property type="match status" value="1"/>
</dbReference>
<dbReference type="RefSeq" id="WP_314207694.1">
    <property type="nucleotide sequence ID" value="NZ_JAVTLL010000052.1"/>
</dbReference>
<evidence type="ECO:0000256" key="6">
    <source>
        <dbReference type="RuleBase" id="RU004466"/>
    </source>
</evidence>
<dbReference type="EMBL" id="JAVTLL010000052">
    <property type="protein sequence ID" value="MDT7847510.1"/>
    <property type="molecule type" value="Genomic_DNA"/>
</dbReference>
<evidence type="ECO:0000256" key="5">
    <source>
        <dbReference type="ARBA" id="ARBA00022842"/>
    </source>
</evidence>
<keyword evidence="9" id="KW-1185">Reference proteome</keyword>
<comment type="caution">
    <text evidence="8">The sequence shown here is derived from an EMBL/GenBank/DDBJ whole genome shotgun (WGS) entry which is preliminary data.</text>
</comment>
<keyword evidence="5" id="KW-0460">Magnesium</keyword>
<dbReference type="InterPro" id="IPR033749">
    <property type="entry name" value="Polyprenyl_synt_CS"/>
</dbReference>
<dbReference type="InterPro" id="IPR008949">
    <property type="entry name" value="Isoprenoid_synthase_dom_sf"/>
</dbReference>
<dbReference type="Proteomes" id="UP001257948">
    <property type="component" value="Unassembled WGS sequence"/>
</dbReference>
<evidence type="ECO:0000256" key="1">
    <source>
        <dbReference type="ARBA" id="ARBA00001946"/>
    </source>
</evidence>
<dbReference type="PANTHER" id="PTHR12001:SF85">
    <property type="entry name" value="SHORT CHAIN ISOPRENYL DIPHOSPHATE SYNTHASE"/>
    <property type="match status" value="1"/>
</dbReference>
<gene>
    <name evidence="8" type="ORF">RQC66_43040</name>
</gene>
<dbReference type="PROSITE" id="PS00723">
    <property type="entry name" value="POLYPRENYL_SYNTHASE_1"/>
    <property type="match status" value="1"/>
</dbReference>
<dbReference type="InterPro" id="IPR000092">
    <property type="entry name" value="Polyprenyl_synt"/>
</dbReference>
<protein>
    <submittedName>
        <fullName evidence="8">Polyprenyl synthetase family protein</fullName>
    </submittedName>
</protein>
<dbReference type="PROSITE" id="PS00444">
    <property type="entry name" value="POLYPRENYL_SYNTHASE_2"/>
    <property type="match status" value="1"/>
</dbReference>
<evidence type="ECO:0000256" key="4">
    <source>
        <dbReference type="ARBA" id="ARBA00022723"/>
    </source>
</evidence>
<proteinExistence type="inferred from homology"/>
<organism evidence="8 9">
    <name type="scientific">Streptomyces justiciae</name>
    <dbReference type="NCBI Taxonomy" id="2780140"/>
    <lineage>
        <taxon>Bacteria</taxon>
        <taxon>Bacillati</taxon>
        <taxon>Actinomycetota</taxon>
        <taxon>Actinomycetes</taxon>
        <taxon>Kitasatosporales</taxon>
        <taxon>Streptomycetaceae</taxon>
        <taxon>Streptomyces</taxon>
    </lineage>
</organism>
<dbReference type="SFLD" id="SFLDG01017">
    <property type="entry name" value="Polyprenyl_Transferase_Like"/>
    <property type="match status" value="1"/>
</dbReference>
<comment type="cofactor">
    <cofactor evidence="1">
        <name>Mg(2+)</name>
        <dbReference type="ChEBI" id="CHEBI:18420"/>
    </cofactor>
</comment>
<evidence type="ECO:0000256" key="3">
    <source>
        <dbReference type="ARBA" id="ARBA00022679"/>
    </source>
</evidence>
<dbReference type="Pfam" id="PF00348">
    <property type="entry name" value="polyprenyl_synt"/>
    <property type="match status" value="1"/>
</dbReference>
<dbReference type="Gene3D" id="1.10.600.10">
    <property type="entry name" value="Farnesyl Diphosphate Synthase"/>
    <property type="match status" value="1"/>
</dbReference>
<evidence type="ECO:0000256" key="7">
    <source>
        <dbReference type="SAM" id="MobiDB-lite"/>
    </source>
</evidence>
<comment type="similarity">
    <text evidence="2 6">Belongs to the FPP/GGPP synthase family.</text>
</comment>